<dbReference type="SUPFAM" id="SSF47384">
    <property type="entry name" value="Homodimeric domain of signal transducing histidine kinase"/>
    <property type="match status" value="1"/>
</dbReference>
<dbReference type="Gene3D" id="3.30.450.20">
    <property type="entry name" value="PAS domain"/>
    <property type="match status" value="1"/>
</dbReference>
<comment type="caution">
    <text evidence="10">The sequence shown here is derived from an EMBL/GenBank/DDBJ whole genome shotgun (WGS) entry which is preliminary data.</text>
</comment>
<feature type="transmembrane region" description="Helical" evidence="7">
    <location>
        <begin position="34"/>
        <end position="54"/>
    </location>
</feature>
<accession>A0ABV7VEJ1</accession>
<dbReference type="Gene3D" id="3.30.565.10">
    <property type="entry name" value="Histidine kinase-like ATPase, C-terminal domain"/>
    <property type="match status" value="1"/>
</dbReference>
<evidence type="ECO:0000256" key="7">
    <source>
        <dbReference type="SAM" id="Phobius"/>
    </source>
</evidence>
<gene>
    <name evidence="10" type="ORF">ACFOOQ_09900</name>
</gene>
<keyword evidence="7" id="KW-1133">Transmembrane helix</keyword>
<dbReference type="NCBIfam" id="TIGR00229">
    <property type="entry name" value="sensory_box"/>
    <property type="match status" value="1"/>
</dbReference>
<feature type="transmembrane region" description="Helical" evidence="7">
    <location>
        <begin position="143"/>
        <end position="163"/>
    </location>
</feature>
<dbReference type="PROSITE" id="PS50113">
    <property type="entry name" value="PAC"/>
    <property type="match status" value="1"/>
</dbReference>
<keyword evidence="7" id="KW-0472">Membrane</keyword>
<dbReference type="PRINTS" id="PR00344">
    <property type="entry name" value="BCTRLSENSOR"/>
</dbReference>
<organism evidence="10 11">
    <name type="scientific">Ferrovibrio xuzhouensis</name>
    <dbReference type="NCBI Taxonomy" id="1576914"/>
    <lineage>
        <taxon>Bacteria</taxon>
        <taxon>Pseudomonadati</taxon>
        <taxon>Pseudomonadota</taxon>
        <taxon>Alphaproteobacteria</taxon>
        <taxon>Rhodospirillales</taxon>
        <taxon>Rhodospirillaceae</taxon>
        <taxon>Ferrovibrio</taxon>
    </lineage>
</organism>
<dbReference type="SMART" id="SM00388">
    <property type="entry name" value="HisKA"/>
    <property type="match status" value="1"/>
</dbReference>
<feature type="transmembrane region" description="Helical" evidence="7">
    <location>
        <begin position="92"/>
        <end position="109"/>
    </location>
</feature>
<dbReference type="CDD" id="cd00075">
    <property type="entry name" value="HATPase"/>
    <property type="match status" value="1"/>
</dbReference>
<feature type="transmembrane region" description="Helical" evidence="7">
    <location>
        <begin position="115"/>
        <end position="136"/>
    </location>
</feature>
<dbReference type="Pfam" id="PF02518">
    <property type="entry name" value="HATPase_c"/>
    <property type="match status" value="1"/>
</dbReference>
<dbReference type="EMBL" id="JBHRYJ010000001">
    <property type="protein sequence ID" value="MFC3675855.1"/>
    <property type="molecule type" value="Genomic_DNA"/>
</dbReference>
<dbReference type="Gene3D" id="1.10.287.130">
    <property type="match status" value="1"/>
</dbReference>
<evidence type="ECO:0000256" key="4">
    <source>
        <dbReference type="ARBA" id="ARBA00022679"/>
    </source>
</evidence>
<dbReference type="InterPro" id="IPR036890">
    <property type="entry name" value="HATPase_C_sf"/>
</dbReference>
<dbReference type="InterPro" id="IPR035965">
    <property type="entry name" value="PAS-like_dom_sf"/>
</dbReference>
<evidence type="ECO:0000259" key="9">
    <source>
        <dbReference type="PROSITE" id="PS50113"/>
    </source>
</evidence>
<dbReference type="InterPro" id="IPR005467">
    <property type="entry name" value="His_kinase_dom"/>
</dbReference>
<dbReference type="SUPFAM" id="SSF55874">
    <property type="entry name" value="ATPase domain of HSP90 chaperone/DNA topoisomerase II/histidine kinase"/>
    <property type="match status" value="1"/>
</dbReference>
<feature type="transmembrane region" description="Helical" evidence="7">
    <location>
        <begin position="6"/>
        <end position="25"/>
    </location>
</feature>
<dbReference type="InterPro" id="IPR004358">
    <property type="entry name" value="Sig_transdc_His_kin-like_C"/>
</dbReference>
<keyword evidence="4" id="KW-0808">Transferase</keyword>
<dbReference type="InterPro" id="IPR050736">
    <property type="entry name" value="Sensor_HK_Regulatory"/>
</dbReference>
<keyword evidence="7" id="KW-0812">Transmembrane</keyword>
<dbReference type="Pfam" id="PF08448">
    <property type="entry name" value="PAS_4"/>
    <property type="match status" value="1"/>
</dbReference>
<dbReference type="InterPro" id="IPR036097">
    <property type="entry name" value="HisK_dim/P_sf"/>
</dbReference>
<feature type="domain" description="PAC" evidence="9">
    <location>
        <begin position="288"/>
        <end position="340"/>
    </location>
</feature>
<dbReference type="InterPro" id="IPR000014">
    <property type="entry name" value="PAS"/>
</dbReference>
<reference evidence="11" key="1">
    <citation type="journal article" date="2019" name="Int. J. Syst. Evol. Microbiol.">
        <title>The Global Catalogue of Microorganisms (GCM) 10K type strain sequencing project: providing services to taxonomists for standard genome sequencing and annotation.</title>
        <authorList>
            <consortium name="The Broad Institute Genomics Platform"/>
            <consortium name="The Broad Institute Genome Sequencing Center for Infectious Disease"/>
            <person name="Wu L."/>
            <person name="Ma J."/>
        </authorList>
    </citation>
    <scope>NUCLEOTIDE SEQUENCE [LARGE SCALE GENOMIC DNA]</scope>
    <source>
        <strain evidence="11">KCTC 42182</strain>
    </source>
</reference>
<keyword evidence="10" id="KW-0067">ATP-binding</keyword>
<comment type="catalytic activity">
    <reaction evidence="1">
        <text>ATP + protein L-histidine = ADP + protein N-phospho-L-histidine.</text>
        <dbReference type="EC" id="2.7.13.3"/>
    </reaction>
</comment>
<evidence type="ECO:0000313" key="10">
    <source>
        <dbReference type="EMBL" id="MFC3675855.1"/>
    </source>
</evidence>
<protein>
    <recommendedName>
        <fullName evidence="2">histidine kinase</fullName>
        <ecNumber evidence="2">2.7.13.3</ecNumber>
    </recommendedName>
</protein>
<evidence type="ECO:0000313" key="11">
    <source>
        <dbReference type="Proteomes" id="UP001595711"/>
    </source>
</evidence>
<keyword evidence="6" id="KW-0902">Two-component regulatory system</keyword>
<keyword evidence="11" id="KW-1185">Reference proteome</keyword>
<dbReference type="EC" id="2.7.13.3" evidence="2"/>
<proteinExistence type="predicted"/>
<dbReference type="InterPro" id="IPR003661">
    <property type="entry name" value="HisK_dim/P_dom"/>
</dbReference>
<dbReference type="RefSeq" id="WP_379725209.1">
    <property type="nucleotide sequence ID" value="NZ_JBHRYJ010000001.1"/>
</dbReference>
<dbReference type="PANTHER" id="PTHR43711:SF26">
    <property type="entry name" value="SENSOR HISTIDINE KINASE RCSC"/>
    <property type="match status" value="1"/>
</dbReference>
<evidence type="ECO:0000256" key="5">
    <source>
        <dbReference type="ARBA" id="ARBA00022777"/>
    </source>
</evidence>
<dbReference type="Pfam" id="PF00512">
    <property type="entry name" value="HisKA"/>
    <property type="match status" value="1"/>
</dbReference>
<dbReference type="SMART" id="SM00387">
    <property type="entry name" value="HATPase_c"/>
    <property type="match status" value="1"/>
</dbReference>
<keyword evidence="5" id="KW-0418">Kinase</keyword>
<dbReference type="InterPro" id="IPR013656">
    <property type="entry name" value="PAS_4"/>
</dbReference>
<dbReference type="SUPFAM" id="SSF55785">
    <property type="entry name" value="PYP-like sensor domain (PAS domain)"/>
    <property type="match status" value="1"/>
</dbReference>
<dbReference type="InterPro" id="IPR000700">
    <property type="entry name" value="PAS-assoc_C"/>
</dbReference>
<sequence>MIAPAIAIAAIAAPAVVSLICLFTYRKLGGGRHLLFWAVAHGMLVLPFGIIGLTDWTAPTWYITLPATAGVLIAAITLTAGIRVLIGRQDRLATALIVGLAVTACVSVAQQLGDLLYFTAANFITCIALLYAGSLLLMHRRSVLYTATGLVLLARGVLSVFYTVELLHQNTDLSLAFSLSIFTNMLTGLGLIMIEFDNARQREHQAREEERRTRLFIETLIDAMPATMTYKDRDLRYRRINRRMQEFAEPLIDIDGLIGRTWSEVVGPETASAVENEDRRVMATGEPVSMEQGWAGPDGRKTIIWAIKVPLRDADGTVQGIITCGIDISRLKETEIQLIEQREAAESASRTKTAFLANMSHELRTPLNAIIGFSEMLAAGYIGDLTPRQQEYAGHIRQSGQHLLQLVSDILDLSRLETGRLELEPEPCSLAEIATAALAMVAPQAKRASVALTGPAGDLPVHADRRALTQILVNLLGNAVKFNRPGGSVSLSARVDPQFVQITVQDTGVGMTDEEVRAAMAAFQRIDAYRSRSNSGAGLGLSICRSLIDRHGGHMDVRSRPGAGTTIDVFLPN</sequence>
<dbReference type="GO" id="GO:0005524">
    <property type="term" value="F:ATP binding"/>
    <property type="evidence" value="ECO:0007669"/>
    <property type="project" value="UniProtKB-KW"/>
</dbReference>
<feature type="domain" description="Histidine kinase" evidence="8">
    <location>
        <begin position="358"/>
        <end position="573"/>
    </location>
</feature>
<evidence type="ECO:0000259" key="8">
    <source>
        <dbReference type="PROSITE" id="PS50109"/>
    </source>
</evidence>
<dbReference type="PANTHER" id="PTHR43711">
    <property type="entry name" value="TWO-COMPONENT HISTIDINE KINASE"/>
    <property type="match status" value="1"/>
</dbReference>
<evidence type="ECO:0000256" key="2">
    <source>
        <dbReference type="ARBA" id="ARBA00012438"/>
    </source>
</evidence>
<dbReference type="PROSITE" id="PS50109">
    <property type="entry name" value="HIS_KIN"/>
    <property type="match status" value="1"/>
</dbReference>
<keyword evidence="3" id="KW-0597">Phosphoprotein</keyword>
<evidence type="ECO:0000256" key="1">
    <source>
        <dbReference type="ARBA" id="ARBA00000085"/>
    </source>
</evidence>
<feature type="transmembrane region" description="Helical" evidence="7">
    <location>
        <begin position="175"/>
        <end position="194"/>
    </location>
</feature>
<feature type="transmembrane region" description="Helical" evidence="7">
    <location>
        <begin position="60"/>
        <end position="80"/>
    </location>
</feature>
<dbReference type="CDD" id="cd00082">
    <property type="entry name" value="HisKA"/>
    <property type="match status" value="1"/>
</dbReference>
<name>A0ABV7VEJ1_9PROT</name>
<keyword evidence="10" id="KW-0547">Nucleotide-binding</keyword>
<evidence type="ECO:0000256" key="3">
    <source>
        <dbReference type="ARBA" id="ARBA00022553"/>
    </source>
</evidence>
<dbReference type="Proteomes" id="UP001595711">
    <property type="component" value="Unassembled WGS sequence"/>
</dbReference>
<evidence type="ECO:0000256" key="6">
    <source>
        <dbReference type="ARBA" id="ARBA00023012"/>
    </source>
</evidence>
<dbReference type="InterPro" id="IPR003594">
    <property type="entry name" value="HATPase_dom"/>
</dbReference>